<proteinExistence type="inferred from homology"/>
<feature type="transmembrane region" description="Helical" evidence="15">
    <location>
        <begin position="48"/>
        <end position="67"/>
    </location>
</feature>
<comment type="subcellular location">
    <subcellularLocation>
        <location evidence="1 15">Cell membrane</location>
        <topology evidence="1 15">Multi-pass membrane protein</topology>
    </subcellularLocation>
</comment>
<keyword evidence="12" id="KW-1015">Disulfide bond</keyword>
<accession>A0A816EC78</accession>
<gene>
    <name evidence="17" type="ORF">XAT740_LOCUS53936</name>
</gene>
<comment type="function">
    <text evidence="15">Mediates the voltage-dependent sodium ion permeability of excitable membranes. Assuming opened or closed conformations in response to the voltage difference across the membrane, the protein forms a sodium-selective channel through which Na(+) ions may pass in accordance with their electrochemical gradient.</text>
</comment>
<evidence type="ECO:0000256" key="13">
    <source>
        <dbReference type="ARBA" id="ARBA00023201"/>
    </source>
</evidence>
<dbReference type="FunFam" id="1.10.287.70:FF:000001">
    <property type="entry name" value="Sodium channel protein"/>
    <property type="match status" value="1"/>
</dbReference>
<dbReference type="InterPro" id="IPR005821">
    <property type="entry name" value="Ion_trans_dom"/>
</dbReference>
<keyword evidence="14 15" id="KW-0407">Ion channel</keyword>
<keyword evidence="2 15" id="KW-0813">Transport</keyword>
<evidence type="ECO:0000256" key="6">
    <source>
        <dbReference type="ARBA" id="ARBA00022737"/>
    </source>
</evidence>
<keyword evidence="6" id="KW-0677">Repeat</keyword>
<evidence type="ECO:0000256" key="10">
    <source>
        <dbReference type="ARBA" id="ARBA00023065"/>
    </source>
</evidence>
<dbReference type="GO" id="GO:0019228">
    <property type="term" value="P:neuronal action potential"/>
    <property type="evidence" value="ECO:0007669"/>
    <property type="project" value="TreeGrafter"/>
</dbReference>
<keyword evidence="10 15" id="KW-0406">Ion transport</keyword>
<evidence type="ECO:0000256" key="4">
    <source>
        <dbReference type="ARBA" id="ARBA00022475"/>
    </source>
</evidence>
<feature type="transmembrane region" description="Helical" evidence="15">
    <location>
        <begin position="88"/>
        <end position="114"/>
    </location>
</feature>
<keyword evidence="8 15" id="KW-1133">Transmembrane helix</keyword>
<dbReference type="AlphaFoldDB" id="A0A816EC78"/>
<keyword evidence="9 15" id="KW-0915">Sodium</keyword>
<keyword evidence="13 15" id="KW-0739">Sodium transport</keyword>
<sequence>MPALFNIGLLLFLVMFIYAIFGMSFFAYVRKSAGVTDLFNFETFPNSMIVLFQMCTTAGWSGVFQALTNDKPPDCDPTIKSPSNRGDCGITAIAIPFLVSYLIISSLVVVNMYIAVILENFSQAQEDVQQGLTDDDYDMYYEKWQYLDPSGSQFIRYDQLSDFVDGLEPPLRIPKPNQLLLVAMNIPICENDRIHCVDILDGLTKYFLGTLDALPTNNEAETPIDIRKDRPKDYYPITTTIQRQRENYLSRIGLKGFRYNVDRCRTIRQHQEPKLARAQIDELIEFDALGTPALLPSHQSSFTTRKLVRQQRLTDSDIISNCSFGMR</sequence>
<dbReference type="PANTHER" id="PTHR10037:SF288">
    <property type="entry name" value="SODIUM CHANNEL PROTEIN PARA"/>
    <property type="match status" value="1"/>
</dbReference>
<comment type="caution">
    <text evidence="15">Lacks conserved residue(s) required for the propagation of feature annotation.</text>
</comment>
<keyword evidence="7 15" id="KW-0851">Voltage-gated channel</keyword>
<keyword evidence="18" id="KW-1185">Reference proteome</keyword>
<comment type="caution">
    <text evidence="17">The sequence shown here is derived from an EMBL/GenBank/DDBJ whole genome shotgun (WGS) entry which is preliminary data.</text>
</comment>
<evidence type="ECO:0000313" key="17">
    <source>
        <dbReference type="EMBL" id="CAF1644736.1"/>
    </source>
</evidence>
<dbReference type="Gene3D" id="1.10.238.10">
    <property type="entry name" value="EF-hand"/>
    <property type="match status" value="1"/>
</dbReference>
<feature type="transmembrane region" description="Helical" evidence="15">
    <location>
        <begin position="7"/>
        <end position="28"/>
    </location>
</feature>
<keyword evidence="4" id="KW-1003">Cell membrane</keyword>
<evidence type="ECO:0000256" key="12">
    <source>
        <dbReference type="ARBA" id="ARBA00023157"/>
    </source>
</evidence>
<evidence type="ECO:0000256" key="15">
    <source>
        <dbReference type="RuleBase" id="RU361132"/>
    </source>
</evidence>
<evidence type="ECO:0000256" key="1">
    <source>
        <dbReference type="ARBA" id="ARBA00004651"/>
    </source>
</evidence>
<evidence type="ECO:0000313" key="18">
    <source>
        <dbReference type="Proteomes" id="UP000663828"/>
    </source>
</evidence>
<evidence type="ECO:0000256" key="9">
    <source>
        <dbReference type="ARBA" id="ARBA00023053"/>
    </source>
</evidence>
<protein>
    <recommendedName>
        <fullName evidence="15">Sodium channel protein</fullName>
    </recommendedName>
</protein>
<organism evidence="17 18">
    <name type="scientific">Adineta ricciae</name>
    <name type="common">Rotifer</name>
    <dbReference type="NCBI Taxonomy" id="249248"/>
    <lineage>
        <taxon>Eukaryota</taxon>
        <taxon>Metazoa</taxon>
        <taxon>Spiralia</taxon>
        <taxon>Gnathifera</taxon>
        <taxon>Rotifera</taxon>
        <taxon>Eurotatoria</taxon>
        <taxon>Bdelloidea</taxon>
        <taxon>Adinetida</taxon>
        <taxon>Adinetidae</taxon>
        <taxon>Adineta</taxon>
    </lineage>
</organism>
<dbReference type="Proteomes" id="UP000663828">
    <property type="component" value="Unassembled WGS sequence"/>
</dbReference>
<keyword evidence="11 15" id="KW-0472">Membrane</keyword>
<dbReference type="GO" id="GO:0001518">
    <property type="term" value="C:voltage-gated sodium channel complex"/>
    <property type="evidence" value="ECO:0007669"/>
    <property type="project" value="UniProtKB-UniRule"/>
</dbReference>
<dbReference type="Pfam" id="PF00520">
    <property type="entry name" value="Ion_trans"/>
    <property type="match status" value="1"/>
</dbReference>
<dbReference type="PRINTS" id="PR00170">
    <property type="entry name" value="NACHANNEL"/>
</dbReference>
<dbReference type="GO" id="GO:0086010">
    <property type="term" value="P:membrane depolarization during action potential"/>
    <property type="evidence" value="ECO:0007669"/>
    <property type="project" value="TreeGrafter"/>
</dbReference>
<dbReference type="EMBL" id="CAJNOR010009450">
    <property type="protein sequence ID" value="CAF1644736.1"/>
    <property type="molecule type" value="Genomic_DNA"/>
</dbReference>
<evidence type="ECO:0000256" key="3">
    <source>
        <dbReference type="ARBA" id="ARBA00022461"/>
    </source>
</evidence>
<dbReference type="GO" id="GO:0005248">
    <property type="term" value="F:voltage-gated sodium channel activity"/>
    <property type="evidence" value="ECO:0007669"/>
    <property type="project" value="InterPro"/>
</dbReference>
<dbReference type="PANTHER" id="PTHR10037">
    <property type="entry name" value="VOLTAGE-GATED CATION CHANNEL CALCIUM AND SODIUM"/>
    <property type="match status" value="1"/>
</dbReference>
<evidence type="ECO:0000256" key="11">
    <source>
        <dbReference type="ARBA" id="ARBA00023136"/>
    </source>
</evidence>
<dbReference type="InterPro" id="IPR001696">
    <property type="entry name" value="Na_channel_asu"/>
</dbReference>
<reference evidence="17" key="1">
    <citation type="submission" date="2021-02" db="EMBL/GenBank/DDBJ databases">
        <authorList>
            <person name="Nowell W R."/>
        </authorList>
    </citation>
    <scope>NUCLEOTIDE SEQUENCE</scope>
</reference>
<dbReference type="InterPro" id="IPR043203">
    <property type="entry name" value="VGCC_Ca_Na"/>
</dbReference>
<evidence type="ECO:0000256" key="14">
    <source>
        <dbReference type="ARBA" id="ARBA00023303"/>
    </source>
</evidence>
<keyword evidence="3 15" id="KW-0894">Sodium channel</keyword>
<evidence type="ECO:0000256" key="5">
    <source>
        <dbReference type="ARBA" id="ARBA00022692"/>
    </source>
</evidence>
<feature type="domain" description="Ion transport" evidence="16">
    <location>
        <begin position="1"/>
        <end position="127"/>
    </location>
</feature>
<evidence type="ECO:0000256" key="2">
    <source>
        <dbReference type="ARBA" id="ARBA00022448"/>
    </source>
</evidence>
<dbReference type="Gene3D" id="1.10.287.70">
    <property type="match status" value="1"/>
</dbReference>
<evidence type="ECO:0000256" key="8">
    <source>
        <dbReference type="ARBA" id="ARBA00022989"/>
    </source>
</evidence>
<evidence type="ECO:0000259" key="16">
    <source>
        <dbReference type="Pfam" id="PF00520"/>
    </source>
</evidence>
<name>A0A816EC78_ADIRI</name>
<keyword evidence="5 15" id="KW-0812">Transmembrane</keyword>
<evidence type="ECO:0000256" key="7">
    <source>
        <dbReference type="ARBA" id="ARBA00022882"/>
    </source>
</evidence>
<dbReference type="SUPFAM" id="SSF81324">
    <property type="entry name" value="Voltage-gated potassium channels"/>
    <property type="match status" value="1"/>
</dbReference>
<comment type="similarity">
    <text evidence="15">Belongs to the sodium channel (TC 1.A.1.10) family.</text>
</comment>